<dbReference type="GO" id="GO:0016020">
    <property type="term" value="C:membrane"/>
    <property type="evidence" value="ECO:0007669"/>
    <property type="project" value="InterPro"/>
</dbReference>
<dbReference type="AlphaFoldDB" id="A0AB39UR81"/>
<comment type="similarity">
    <text evidence="2">Belongs to the CDP-alcohol phosphatidyltransferase class-I family.</text>
</comment>
<dbReference type="Gene3D" id="1.20.120.1760">
    <property type="match status" value="1"/>
</dbReference>
<dbReference type="EMBL" id="CP129675">
    <property type="protein sequence ID" value="XDS47043.1"/>
    <property type="molecule type" value="Genomic_DNA"/>
</dbReference>
<dbReference type="EMBL" id="CP129682">
    <property type="protein sequence ID" value="XDS48251.1"/>
    <property type="molecule type" value="Genomic_DNA"/>
</dbReference>
<keyword evidence="3" id="KW-0472">Membrane</keyword>
<dbReference type="InterPro" id="IPR000462">
    <property type="entry name" value="CDP-OH_P_trans"/>
</dbReference>
<evidence type="ECO:0000313" key="5">
    <source>
        <dbReference type="EMBL" id="XDS48251.1"/>
    </source>
</evidence>
<organism evidence="6">
    <name type="scientific">Bifidobacterium fermentum</name>
    <dbReference type="NCBI Taxonomy" id="3059035"/>
    <lineage>
        <taxon>Bacteria</taxon>
        <taxon>Bacillati</taxon>
        <taxon>Actinomycetota</taxon>
        <taxon>Actinomycetes</taxon>
        <taxon>Bifidobacteriales</taxon>
        <taxon>Bifidobacteriaceae</taxon>
        <taxon>Bifidobacterium</taxon>
    </lineage>
</organism>
<dbReference type="EMBL" id="CP129683">
    <property type="protein sequence ID" value="XDS51320.1"/>
    <property type="molecule type" value="Genomic_DNA"/>
</dbReference>
<dbReference type="GO" id="GO:0008654">
    <property type="term" value="P:phospholipid biosynthetic process"/>
    <property type="evidence" value="ECO:0007669"/>
    <property type="project" value="InterPro"/>
</dbReference>
<name>A0AB39UR81_9BIFI</name>
<dbReference type="GO" id="GO:0016780">
    <property type="term" value="F:phosphotransferase activity, for other substituted phosphate groups"/>
    <property type="evidence" value="ECO:0007669"/>
    <property type="project" value="InterPro"/>
</dbReference>
<feature type="transmembrane region" description="Helical" evidence="3">
    <location>
        <begin position="118"/>
        <end position="136"/>
    </location>
</feature>
<keyword evidence="3" id="KW-1133">Transmembrane helix</keyword>
<keyword evidence="1 2" id="KW-0808">Transferase</keyword>
<evidence type="ECO:0000313" key="4">
    <source>
        <dbReference type="EMBL" id="XDS47043.1"/>
    </source>
</evidence>
<evidence type="ECO:0000313" key="6">
    <source>
        <dbReference type="EMBL" id="XDS51320.1"/>
    </source>
</evidence>
<keyword evidence="3" id="KW-0812">Transmembrane</keyword>
<evidence type="ECO:0000256" key="2">
    <source>
        <dbReference type="RuleBase" id="RU003750"/>
    </source>
</evidence>
<evidence type="ECO:0000256" key="3">
    <source>
        <dbReference type="SAM" id="Phobius"/>
    </source>
</evidence>
<dbReference type="KEGG" id="bfk:QN062_03895"/>
<gene>
    <name evidence="6" type="ORF">QN062_03895</name>
    <name evidence="5" type="ORF">QN216_07910</name>
    <name evidence="4" type="ORF">QN217_02550</name>
</gene>
<dbReference type="InterPro" id="IPR048254">
    <property type="entry name" value="CDP_ALCOHOL_P_TRANSF_CS"/>
</dbReference>
<evidence type="ECO:0000256" key="1">
    <source>
        <dbReference type="ARBA" id="ARBA00022679"/>
    </source>
</evidence>
<dbReference type="RefSeq" id="WP_369342284.1">
    <property type="nucleotide sequence ID" value="NZ_CP129675.1"/>
</dbReference>
<reference evidence="6" key="1">
    <citation type="submission" date="2023-07" db="EMBL/GenBank/DDBJ databases">
        <title>Bifidobacterium aquikefiriaerophilum sp. nov. and Bifidobacterium eccum sp. nov., isolated from water kefir.</title>
        <authorList>
            <person name="Breselge S."/>
            <person name="Bellassi P."/>
            <person name="Barcenilla C."/>
            <person name="Alvarez-Ordonez A."/>
            <person name="Morelli L."/>
            <person name="Cotter P.D."/>
        </authorList>
    </citation>
    <scope>NUCLEOTIDE SEQUENCE</scope>
    <source>
        <strain evidence="6">WK012_4_13</strain>
        <strain evidence="5">WK013_4_14</strain>
        <strain evidence="4">WK048_4_13</strain>
    </source>
</reference>
<accession>A0AB39UR81</accession>
<dbReference type="PROSITE" id="PS00379">
    <property type="entry name" value="CDP_ALCOHOL_P_TRANSF"/>
    <property type="match status" value="1"/>
</dbReference>
<sequence length="200" mass="21976">MRWIPNALTLLRCLCAALLPLLGVESIAFIVVYVTAGVTDALDGFLARRWRTATRFGSSFDSLADMLFTLTLLYVLMTFLHWPSWLTIWIVILAMLKVMTLIIGWLRYRQVAFLHTVLNKLSGLVIFVAPMFIIQTRAATTGIVAGIVACVVACTIASIASLEELTITIASPKLHPDIRSLVSLGSVSGKESDSKPLPRE</sequence>
<proteinExistence type="inferred from homology"/>
<feature type="transmembrane region" description="Helical" evidence="3">
    <location>
        <begin position="86"/>
        <end position="106"/>
    </location>
</feature>
<feature type="transmembrane region" description="Helical" evidence="3">
    <location>
        <begin position="142"/>
        <end position="162"/>
    </location>
</feature>
<protein>
    <submittedName>
        <fullName evidence="6">CDP-alcohol phosphatidyltransferase family protein</fullName>
    </submittedName>
</protein>
<feature type="transmembrane region" description="Helical" evidence="3">
    <location>
        <begin position="62"/>
        <end position="80"/>
    </location>
</feature>
<dbReference type="Pfam" id="PF01066">
    <property type="entry name" value="CDP-OH_P_transf"/>
    <property type="match status" value="1"/>
</dbReference>
<dbReference type="InterPro" id="IPR043130">
    <property type="entry name" value="CDP-OH_PTrfase_TM_dom"/>
</dbReference>